<dbReference type="AlphaFoldDB" id="A0A8H7P3I1"/>
<sequence length="461" mass="49124">MLAIQKPPPQMFAAPLFRPTHARAPSAPVVVRPTHTPGLLSLSKPLQSVPRSHVVQQSQPRQQQQQRTPPRGKPQQRSPQPTHALAQSSEDAKKPAGLVPKVDSATSDKALEKAGEHSSGVLADKPLRGRQASKAAKARRSASSSSRVPARRPSHQPSPPPSTRIPSQAEVSSKRSPKLSRPAVAAVDPTDPFAVISPSTRDAPPSDPAKAGSKGPAFRLPPQLTQPSGKLARRRQLTSRQPSTPTPPKTAPRRKERVAALVGTVSDPLVPKLEATSVHKDDDLSWNGFPICDDSADLADDSDVTPPTTPIRDLCTTPVKGVSTLPVKGGKARRPAMPFDRSAHSAPRTAPLSSAFGSYFVPPHPTSTPTPAQRRRNHRRVPSEGVFNMSMDEDSSSSSTPDVFTFDRSPAPGSRRRMSTDLTAMNAVEGGHASSAPQPGFFAGSMFQSSPSPEELPPPSF</sequence>
<feature type="region of interest" description="Disordered" evidence="1">
    <location>
        <begin position="296"/>
        <end position="461"/>
    </location>
</feature>
<evidence type="ECO:0000313" key="3">
    <source>
        <dbReference type="Proteomes" id="UP000639403"/>
    </source>
</evidence>
<dbReference type="InterPro" id="IPR028322">
    <property type="entry name" value="PNRC-like_rgn"/>
</dbReference>
<protein>
    <submittedName>
        <fullName evidence="2">Uncharacterized protein</fullName>
    </submittedName>
</protein>
<accession>A0A8H7P3I1</accession>
<dbReference type="Proteomes" id="UP000639403">
    <property type="component" value="Unassembled WGS sequence"/>
</dbReference>
<feature type="region of interest" description="Disordered" evidence="1">
    <location>
        <begin position="27"/>
        <end position="257"/>
    </location>
</feature>
<reference evidence="2" key="2">
    <citation type="journal article" name="Front. Microbiol.">
        <title>Degradative Capacity of Two Strains of Rhodonia placenta: From Phenotype to Genotype.</title>
        <authorList>
            <person name="Kolle M."/>
            <person name="Horta M.A.C."/>
            <person name="Nowrousian M."/>
            <person name="Ohm R.A."/>
            <person name="Benz J.P."/>
            <person name="Pilgard A."/>
        </authorList>
    </citation>
    <scope>NUCLEOTIDE SEQUENCE</scope>
    <source>
        <strain evidence="2">FPRL280</strain>
    </source>
</reference>
<feature type="compositionally biased region" description="Polar residues" evidence="1">
    <location>
        <begin position="78"/>
        <end position="89"/>
    </location>
</feature>
<comment type="caution">
    <text evidence="2">The sequence shown here is derived from an EMBL/GenBank/DDBJ whole genome shotgun (WGS) entry which is preliminary data.</text>
</comment>
<feature type="compositionally biased region" description="Low complexity" evidence="1">
    <location>
        <begin position="56"/>
        <end position="77"/>
    </location>
</feature>
<gene>
    <name evidence="2" type="ORF">IEO21_04570</name>
</gene>
<feature type="compositionally biased region" description="Low complexity" evidence="1">
    <location>
        <begin position="130"/>
        <end position="148"/>
    </location>
</feature>
<dbReference type="EMBL" id="JADOXO010000070">
    <property type="protein sequence ID" value="KAF9815473.1"/>
    <property type="molecule type" value="Genomic_DNA"/>
</dbReference>
<evidence type="ECO:0000313" key="2">
    <source>
        <dbReference type="EMBL" id="KAF9815473.1"/>
    </source>
</evidence>
<organism evidence="2 3">
    <name type="scientific">Rhodonia placenta</name>
    <dbReference type="NCBI Taxonomy" id="104341"/>
    <lineage>
        <taxon>Eukaryota</taxon>
        <taxon>Fungi</taxon>
        <taxon>Dikarya</taxon>
        <taxon>Basidiomycota</taxon>
        <taxon>Agaricomycotina</taxon>
        <taxon>Agaricomycetes</taxon>
        <taxon>Polyporales</taxon>
        <taxon>Adustoporiaceae</taxon>
        <taxon>Rhodonia</taxon>
    </lineage>
</organism>
<proteinExistence type="predicted"/>
<evidence type="ECO:0000256" key="1">
    <source>
        <dbReference type="SAM" id="MobiDB-lite"/>
    </source>
</evidence>
<reference evidence="2" key="1">
    <citation type="submission" date="2020-11" db="EMBL/GenBank/DDBJ databases">
        <authorList>
            <person name="Koelle M."/>
            <person name="Horta M.A.C."/>
            <person name="Nowrousian M."/>
            <person name="Ohm R.A."/>
            <person name="Benz P."/>
            <person name="Pilgard A."/>
        </authorList>
    </citation>
    <scope>NUCLEOTIDE SEQUENCE</scope>
    <source>
        <strain evidence="2">FPRL280</strain>
    </source>
</reference>
<dbReference type="Pfam" id="PF15365">
    <property type="entry name" value="PNRC"/>
    <property type="match status" value="1"/>
</dbReference>
<dbReference type="GO" id="GO:0016071">
    <property type="term" value="P:mRNA metabolic process"/>
    <property type="evidence" value="ECO:0007669"/>
    <property type="project" value="UniProtKB-ARBA"/>
</dbReference>
<name>A0A8H7P3I1_9APHY</name>